<dbReference type="EMBL" id="FCOX02000280">
    <property type="protein sequence ID" value="SAL07661.1"/>
    <property type="molecule type" value="Genomic_DNA"/>
</dbReference>
<name>A0A158EL98_9BURK</name>
<evidence type="ECO:0000313" key="2">
    <source>
        <dbReference type="Proteomes" id="UP000071859"/>
    </source>
</evidence>
<gene>
    <name evidence="1" type="ORF">AWB78_08677</name>
</gene>
<accession>A0A158EL98</accession>
<reference evidence="1" key="1">
    <citation type="submission" date="2016-01" db="EMBL/GenBank/DDBJ databases">
        <authorList>
            <person name="Peeters C."/>
        </authorList>
    </citation>
    <scope>NUCLEOTIDE SEQUENCE</scope>
    <source>
        <strain evidence="1">LMG 29321</strain>
    </source>
</reference>
<evidence type="ECO:0000313" key="1">
    <source>
        <dbReference type="EMBL" id="SAL07661.1"/>
    </source>
</evidence>
<dbReference type="AlphaFoldDB" id="A0A158EL98"/>
<protein>
    <submittedName>
        <fullName evidence="1">Uncharacterized protein</fullName>
    </submittedName>
</protein>
<comment type="caution">
    <text evidence="1">The sequence shown here is derived from an EMBL/GenBank/DDBJ whole genome shotgun (WGS) entry which is preliminary data.</text>
</comment>
<sequence>MDQCADRVATLTGVLEHIGTLDATEQLTLLDAILRFDRSTSEAEKTGVFSGVLNKIGSFDKAIQPSAWEKMLQHFKILPGNAQTTAFDDLLKQIDTLDAMVKQGALNRLQSYIVPLLPESERLSASARIQKHQYQG</sequence>
<keyword evidence="2" id="KW-1185">Reference proteome</keyword>
<organism evidence="1 2">
    <name type="scientific">Caballeronia calidae</name>
    <dbReference type="NCBI Taxonomy" id="1777139"/>
    <lineage>
        <taxon>Bacteria</taxon>
        <taxon>Pseudomonadati</taxon>
        <taxon>Pseudomonadota</taxon>
        <taxon>Betaproteobacteria</taxon>
        <taxon>Burkholderiales</taxon>
        <taxon>Burkholderiaceae</taxon>
        <taxon>Caballeronia</taxon>
    </lineage>
</organism>
<proteinExistence type="predicted"/>
<dbReference type="Proteomes" id="UP000071859">
    <property type="component" value="Unassembled WGS sequence"/>
</dbReference>